<keyword evidence="4" id="KW-1185">Reference proteome</keyword>
<dbReference type="RefSeq" id="WP_264773844.1">
    <property type="nucleotide sequence ID" value="NZ_JAPDOG010000059.1"/>
</dbReference>
<dbReference type="InterPro" id="IPR015378">
    <property type="entry name" value="Transposase-like_Mu_C"/>
</dbReference>
<dbReference type="Gene3D" id="3.30.420.10">
    <property type="entry name" value="Ribonuclease H-like superfamily/Ribonuclease H"/>
    <property type="match status" value="1"/>
</dbReference>
<evidence type="ECO:0000256" key="1">
    <source>
        <dbReference type="SAM" id="MobiDB-lite"/>
    </source>
</evidence>
<sequence length="646" mass="73473">MSLLEAYDGRYIRLDSELYRVLGREAGKPSILVESTSGDRLAIAASDFRMHISLGNVSEGLEPDFRSRLNDQVVAEEMAFRRELLTRVAKCRNEGHTWESALRATHQGFLDDGRYEERCRDFPKVRTVQLWREKFLREGSNALRDRREQSGNRRDRHDPIFEEIVFDLLEEQFLTSDRMTVSRLCKVASDLYVNRCKGASIEPASHGRKVVESLIASLPHDDVVKMRLGSKEARKRLLQAGRFQTIKAPFDRIEIDSTQADVFVVVGENGETARPWVTAAIDAATGLIVGMTVTLDRTSGLTTAVTLREAMTLTPASFFDANGIEARFQAHGNPLTVVADQGPENKGDLLSRLIASTGIESQLAIPGHPEKKPFIERFFRTFSMFVTQLPGATQTAEMPAKTRTNRATSEALLTLDDFVRDVQRWRFDVYARTPRRRIQSVFRRRESPIEAWRRMEEEFFIPEPPSLNELRDMFYRQKVTRRLHRYGIELNGIQYSSEALRYIQKTQGASEVDVWLNPTDIREIAVINPISREAIYVPAKDPEMPAISTEELKRIRRSLKIDPSEELSAERILAALVGKYHRAAGRANTPQRKALEKARADRRDADILSRSMERPAVDLGAKDLGARPAIPVTRPQKLAKISNRRE</sequence>
<dbReference type="Proteomes" id="UP001207582">
    <property type="component" value="Unassembled WGS sequence"/>
</dbReference>
<dbReference type="InterPro" id="IPR012337">
    <property type="entry name" value="RNaseH-like_sf"/>
</dbReference>
<dbReference type="InterPro" id="IPR001584">
    <property type="entry name" value="Integrase_cat-core"/>
</dbReference>
<evidence type="ECO:0000313" key="4">
    <source>
        <dbReference type="Proteomes" id="UP001207582"/>
    </source>
</evidence>
<gene>
    <name evidence="3" type="ORF">OM960_24625</name>
</gene>
<feature type="compositionally biased region" description="Basic and acidic residues" evidence="1">
    <location>
        <begin position="593"/>
        <end position="625"/>
    </location>
</feature>
<dbReference type="InterPro" id="IPR036397">
    <property type="entry name" value="RNaseH_sf"/>
</dbReference>
<feature type="domain" description="Integrase catalytic" evidence="2">
    <location>
        <begin position="245"/>
        <end position="442"/>
    </location>
</feature>
<evidence type="ECO:0000313" key="3">
    <source>
        <dbReference type="EMBL" id="MCW3784703.1"/>
    </source>
</evidence>
<dbReference type="SUPFAM" id="SSF53098">
    <property type="entry name" value="Ribonuclease H-like"/>
    <property type="match status" value="1"/>
</dbReference>
<proteinExistence type="predicted"/>
<reference evidence="3 4" key="1">
    <citation type="submission" date="2022-10" db="EMBL/GenBank/DDBJ databases">
        <title>Defluviimonas sp. CAU 1641 isolated from mud.</title>
        <authorList>
            <person name="Kim W."/>
        </authorList>
    </citation>
    <scope>NUCLEOTIDE SEQUENCE [LARGE SCALE GENOMIC DNA]</scope>
    <source>
        <strain evidence="3 4">CAU 1641</strain>
    </source>
</reference>
<name>A0ABT3JAH0_9RHOB</name>
<dbReference type="Pfam" id="PF09299">
    <property type="entry name" value="Mu-transpos_C"/>
    <property type="match status" value="1"/>
</dbReference>
<comment type="caution">
    <text evidence="3">The sequence shown here is derived from an EMBL/GenBank/DDBJ whole genome shotgun (WGS) entry which is preliminary data.</text>
</comment>
<accession>A0ABT3JAH0</accession>
<organism evidence="3 4">
    <name type="scientific">Defluviimonas salinarum</name>
    <dbReference type="NCBI Taxonomy" id="2992147"/>
    <lineage>
        <taxon>Bacteria</taxon>
        <taxon>Pseudomonadati</taxon>
        <taxon>Pseudomonadota</taxon>
        <taxon>Alphaproteobacteria</taxon>
        <taxon>Rhodobacterales</taxon>
        <taxon>Paracoccaceae</taxon>
        <taxon>Albidovulum</taxon>
    </lineage>
</organism>
<feature type="region of interest" description="Disordered" evidence="1">
    <location>
        <begin position="587"/>
        <end position="646"/>
    </location>
</feature>
<dbReference type="EMBL" id="JAPDOG010000059">
    <property type="protein sequence ID" value="MCW3784703.1"/>
    <property type="molecule type" value="Genomic_DNA"/>
</dbReference>
<evidence type="ECO:0000259" key="2">
    <source>
        <dbReference type="PROSITE" id="PS50994"/>
    </source>
</evidence>
<protein>
    <submittedName>
        <fullName evidence="3">Mu transposase C-terminal domain-containing protein</fullName>
    </submittedName>
</protein>
<dbReference type="PROSITE" id="PS50994">
    <property type="entry name" value="INTEGRASE"/>
    <property type="match status" value="1"/>
</dbReference>